<keyword evidence="6" id="KW-1185">Reference proteome</keyword>
<accession>A0ABQ6YYT2</accession>
<evidence type="ECO:0000313" key="6">
    <source>
        <dbReference type="Proteomes" id="UP000782705"/>
    </source>
</evidence>
<evidence type="ECO:0000313" key="5">
    <source>
        <dbReference type="EMBL" id="KAF1303000.1"/>
    </source>
</evidence>
<evidence type="ECO:0000256" key="1">
    <source>
        <dbReference type="ARBA" id="ARBA00007905"/>
    </source>
</evidence>
<dbReference type="Pfam" id="PF00248">
    <property type="entry name" value="Aldo_ket_red"/>
    <property type="match status" value="1"/>
</dbReference>
<organism evidence="5 6">
    <name type="scientific">Candidatus Enterococcus willemsii</name>
    <dbReference type="NCBI Taxonomy" id="1857215"/>
    <lineage>
        <taxon>Bacteria</taxon>
        <taxon>Bacillati</taxon>
        <taxon>Bacillota</taxon>
        <taxon>Bacilli</taxon>
        <taxon>Lactobacillales</taxon>
        <taxon>Enterococcaceae</taxon>
        <taxon>Enterococcus</taxon>
    </lineage>
</organism>
<dbReference type="EMBL" id="MAEL01000044">
    <property type="protein sequence ID" value="KAF1303000.1"/>
    <property type="molecule type" value="Genomic_DNA"/>
</dbReference>
<dbReference type="PIRSF" id="PIRSF000097">
    <property type="entry name" value="AKR"/>
    <property type="match status" value="1"/>
</dbReference>
<protein>
    <submittedName>
        <fullName evidence="5">2,5-diketo-D-gluconic acid reductase</fullName>
    </submittedName>
</protein>
<dbReference type="SUPFAM" id="SSF51430">
    <property type="entry name" value="NAD(P)-linked oxidoreductase"/>
    <property type="match status" value="1"/>
</dbReference>
<sequence>MTEYYQLSDGFQIPKIGFGTYSLNGSYGTRVIEQALSTGYRLIDTAFNYENEGAVGRAIKNSSVPRDQLTITSKLPGRHHDYKEALATIEESIARLGLDYIDLYLIHWPNPKQGKYVEAWQALIDAQKTGLIRSIGVSNFLPEHINRLEQETGILPVINQVELHPHFNQKVQRTYDVSKQIITEAWSPLGRASEILTNTILQEIAARYHRSVPQIILRWELQLGVLPIPKASHHARQLNNLSVFDFELAVDDMQTIASLTKTNGRLQQQDPAVYEEF</sequence>
<dbReference type="PANTHER" id="PTHR43827:SF3">
    <property type="entry name" value="NADP-DEPENDENT OXIDOREDUCTASE DOMAIN-CONTAINING PROTEIN"/>
    <property type="match status" value="1"/>
</dbReference>
<feature type="domain" description="NADP-dependent oxidoreductase" evidence="4">
    <location>
        <begin position="15"/>
        <end position="259"/>
    </location>
</feature>
<comment type="caution">
    <text evidence="5">The sequence shown here is derived from an EMBL/GenBank/DDBJ whole genome shotgun (WGS) entry which is preliminary data.</text>
</comment>
<dbReference type="RefSeq" id="WP_161902370.1">
    <property type="nucleotide sequence ID" value="NZ_MAEL01000044.1"/>
</dbReference>
<dbReference type="InterPro" id="IPR018170">
    <property type="entry name" value="Aldo/ket_reductase_CS"/>
</dbReference>
<comment type="similarity">
    <text evidence="1">Belongs to the aldo/keto reductase family.</text>
</comment>
<evidence type="ECO:0000256" key="2">
    <source>
        <dbReference type="ARBA" id="ARBA00022857"/>
    </source>
</evidence>
<dbReference type="Gene3D" id="3.20.20.100">
    <property type="entry name" value="NADP-dependent oxidoreductase domain"/>
    <property type="match status" value="1"/>
</dbReference>
<dbReference type="PROSITE" id="PS00798">
    <property type="entry name" value="ALDOKETO_REDUCTASE_1"/>
    <property type="match status" value="1"/>
</dbReference>
<gene>
    <name evidence="5" type="ORF">BAU17_07670</name>
</gene>
<dbReference type="InterPro" id="IPR023210">
    <property type="entry name" value="NADP_OxRdtase_dom"/>
</dbReference>
<evidence type="ECO:0000259" key="4">
    <source>
        <dbReference type="Pfam" id="PF00248"/>
    </source>
</evidence>
<reference evidence="5 6" key="1">
    <citation type="submission" date="2016-06" db="EMBL/GenBank/DDBJ databases">
        <title>Four novel species of enterococci isolated from chicken manure.</title>
        <authorList>
            <person name="Van Tyne D."/>
        </authorList>
    </citation>
    <scope>NUCLEOTIDE SEQUENCE [LARGE SCALE GENOMIC DNA]</scope>
    <source>
        <strain evidence="5 6">CU12B</strain>
    </source>
</reference>
<name>A0ABQ6YYT2_9ENTE</name>
<keyword evidence="2" id="KW-0521">NADP</keyword>
<dbReference type="PRINTS" id="PR00069">
    <property type="entry name" value="ALDKETRDTASE"/>
</dbReference>
<dbReference type="PROSITE" id="PS00062">
    <property type="entry name" value="ALDOKETO_REDUCTASE_2"/>
    <property type="match status" value="1"/>
</dbReference>
<dbReference type="PANTHER" id="PTHR43827">
    <property type="entry name" value="2,5-DIKETO-D-GLUCONIC ACID REDUCTASE"/>
    <property type="match status" value="1"/>
</dbReference>
<dbReference type="InterPro" id="IPR036812">
    <property type="entry name" value="NAD(P)_OxRdtase_dom_sf"/>
</dbReference>
<dbReference type="CDD" id="cd19132">
    <property type="entry name" value="AKR_AKR5D1_E1"/>
    <property type="match status" value="1"/>
</dbReference>
<proteinExistence type="inferred from homology"/>
<keyword evidence="3" id="KW-0560">Oxidoreductase</keyword>
<dbReference type="InterPro" id="IPR020471">
    <property type="entry name" value="AKR"/>
</dbReference>
<dbReference type="Proteomes" id="UP000782705">
    <property type="component" value="Unassembled WGS sequence"/>
</dbReference>
<evidence type="ECO:0000256" key="3">
    <source>
        <dbReference type="ARBA" id="ARBA00023002"/>
    </source>
</evidence>